<feature type="domain" description="DUF3991" evidence="1">
    <location>
        <begin position="112"/>
        <end position="181"/>
    </location>
</feature>
<evidence type="ECO:0000313" key="2">
    <source>
        <dbReference type="EMBL" id="RGL90716.1"/>
    </source>
</evidence>
<sequence>MNYTQAQIDRANAVSLEDFLRTQGETLIKSGREYRWKEHDSLTVRGNKWFRHSQSKGGYPIDFVMEFYGKSFPEAVQLLTGESGEGQTEATTAPPTAFHLPLHNRTADRAIQYLCESRGLNPKLVEDFLLSGDIYEDAKRHNVVFVGRDRSGTPRYAHVRGTADPFRQDITGSDKSYPFRYEGNGNQLFVFEAPIDLLSFICLYPQDWQTRSYLALGGVSGKALDRFLSERKDILKVFLCLDSDTAGNEACTRLAQTIPGENAVIRLVPARKDWNDVLRQQRDIPSRKFIAETITLRELPTA</sequence>
<dbReference type="GO" id="GO:0003677">
    <property type="term" value="F:DNA binding"/>
    <property type="evidence" value="ECO:0007669"/>
    <property type="project" value="InterPro"/>
</dbReference>
<accession>A0A3E4THY2</accession>
<evidence type="ECO:0000259" key="1">
    <source>
        <dbReference type="Pfam" id="PF13154"/>
    </source>
</evidence>
<reference evidence="2 3" key="1">
    <citation type="submission" date="2018-08" db="EMBL/GenBank/DDBJ databases">
        <title>A genome reference for cultivated species of the human gut microbiota.</title>
        <authorList>
            <person name="Zou Y."/>
            <person name="Xue W."/>
            <person name="Luo G."/>
        </authorList>
    </citation>
    <scope>NUCLEOTIDE SEQUENCE [LARGE SCALE GENOMIC DNA]</scope>
    <source>
        <strain evidence="2 3">TF05-11AC</strain>
    </source>
</reference>
<dbReference type="Gene3D" id="3.90.580.10">
    <property type="entry name" value="Zinc finger, CHC2-type domain"/>
    <property type="match status" value="1"/>
</dbReference>
<dbReference type="AlphaFoldDB" id="A0A3E4THY2"/>
<dbReference type="GO" id="GO:0008270">
    <property type="term" value="F:zinc ion binding"/>
    <property type="evidence" value="ECO:0007669"/>
    <property type="project" value="InterPro"/>
</dbReference>
<proteinExistence type="predicted"/>
<dbReference type="InterPro" id="IPR036977">
    <property type="entry name" value="DNA_primase_Znf_CHC2"/>
</dbReference>
<dbReference type="InterPro" id="IPR034154">
    <property type="entry name" value="TOPRIM_DnaG/twinkle"/>
</dbReference>
<feature type="non-terminal residue" evidence="2">
    <location>
        <position position="302"/>
    </location>
</feature>
<comment type="caution">
    <text evidence="2">The sequence shown here is derived from an EMBL/GenBank/DDBJ whole genome shotgun (WGS) entry which is preliminary data.</text>
</comment>
<dbReference type="Gene3D" id="3.40.1360.10">
    <property type="match status" value="1"/>
</dbReference>
<dbReference type="Pfam" id="PF13155">
    <property type="entry name" value="Toprim_2"/>
    <property type="match status" value="1"/>
</dbReference>
<dbReference type="EMBL" id="QSSQ01000097">
    <property type="protein sequence ID" value="RGL90716.1"/>
    <property type="molecule type" value="Genomic_DNA"/>
</dbReference>
<dbReference type="InterPro" id="IPR025054">
    <property type="entry name" value="DUF3991"/>
</dbReference>
<dbReference type="Proteomes" id="UP000261257">
    <property type="component" value="Unassembled WGS sequence"/>
</dbReference>
<name>A0A3E4THY2_9FIRM</name>
<dbReference type="GO" id="GO:0006260">
    <property type="term" value="P:DNA replication"/>
    <property type="evidence" value="ECO:0007669"/>
    <property type="project" value="InterPro"/>
</dbReference>
<dbReference type="Pfam" id="PF13154">
    <property type="entry name" value="DUF3991"/>
    <property type="match status" value="1"/>
</dbReference>
<gene>
    <name evidence="2" type="ORF">DXC39_33945</name>
</gene>
<dbReference type="RefSeq" id="WP_117635035.1">
    <property type="nucleotide sequence ID" value="NZ_QSSQ01000097.1"/>
</dbReference>
<dbReference type="SUPFAM" id="SSF56731">
    <property type="entry name" value="DNA primase core"/>
    <property type="match status" value="1"/>
</dbReference>
<organism evidence="2 3">
    <name type="scientific">Hungatella hathewayi</name>
    <dbReference type="NCBI Taxonomy" id="154046"/>
    <lineage>
        <taxon>Bacteria</taxon>
        <taxon>Bacillati</taxon>
        <taxon>Bacillota</taxon>
        <taxon>Clostridia</taxon>
        <taxon>Lachnospirales</taxon>
        <taxon>Lachnospiraceae</taxon>
        <taxon>Hungatella</taxon>
    </lineage>
</organism>
<protein>
    <submittedName>
        <fullName evidence="2">DUF3991 domain-containing protein</fullName>
    </submittedName>
</protein>
<dbReference type="CDD" id="cd01029">
    <property type="entry name" value="TOPRIM_primases"/>
    <property type="match status" value="1"/>
</dbReference>
<evidence type="ECO:0000313" key="3">
    <source>
        <dbReference type="Proteomes" id="UP000261257"/>
    </source>
</evidence>
<dbReference type="SUPFAM" id="SSF57783">
    <property type="entry name" value="Zinc beta-ribbon"/>
    <property type="match status" value="1"/>
</dbReference>